<accession>A0A1D1ZJZ7</accession>
<feature type="region of interest" description="Disordered" evidence="18">
    <location>
        <begin position="847"/>
        <end position="889"/>
    </location>
</feature>
<evidence type="ECO:0000256" key="12">
    <source>
        <dbReference type="ARBA" id="ARBA00022840"/>
    </source>
</evidence>
<dbReference type="PROSITE" id="PS50011">
    <property type="entry name" value="PROTEIN_KINASE_DOM"/>
    <property type="match status" value="2"/>
</dbReference>
<evidence type="ECO:0000256" key="19">
    <source>
        <dbReference type="SAM" id="Phobius"/>
    </source>
</evidence>
<comment type="similarity">
    <text evidence="2">In the N-terminal section; belongs to the leguminous lectin family.</text>
</comment>
<keyword evidence="16" id="KW-0325">Glycoprotein</keyword>
<dbReference type="CDD" id="cd06899">
    <property type="entry name" value="lectin_legume_LecRK_Arcelin_ConA"/>
    <property type="match status" value="1"/>
</dbReference>
<dbReference type="GO" id="GO:0030246">
    <property type="term" value="F:carbohydrate binding"/>
    <property type="evidence" value="ECO:0007669"/>
    <property type="project" value="UniProtKB-KW"/>
</dbReference>
<feature type="transmembrane region" description="Helical" evidence="19">
    <location>
        <begin position="330"/>
        <end position="354"/>
    </location>
</feature>
<evidence type="ECO:0000259" key="20">
    <source>
        <dbReference type="PROSITE" id="PS50011"/>
    </source>
</evidence>
<evidence type="ECO:0000256" key="10">
    <source>
        <dbReference type="ARBA" id="ARBA00022741"/>
    </source>
</evidence>
<evidence type="ECO:0000256" key="3">
    <source>
        <dbReference type="ARBA" id="ARBA00010217"/>
    </source>
</evidence>
<dbReference type="SUPFAM" id="SSF56112">
    <property type="entry name" value="Protein kinase-like (PK-like)"/>
    <property type="match status" value="2"/>
</dbReference>
<dbReference type="SUPFAM" id="SSF49899">
    <property type="entry name" value="Concanavalin A-like lectins/glucanases"/>
    <property type="match status" value="1"/>
</dbReference>
<dbReference type="SMART" id="SM00220">
    <property type="entry name" value="S_TKc"/>
    <property type="match status" value="2"/>
</dbReference>
<dbReference type="InterPro" id="IPR001245">
    <property type="entry name" value="Ser-Thr/Tyr_kinase_cat_dom"/>
</dbReference>
<evidence type="ECO:0000256" key="13">
    <source>
        <dbReference type="ARBA" id="ARBA00022989"/>
    </source>
</evidence>
<evidence type="ECO:0000256" key="9">
    <source>
        <dbReference type="ARBA" id="ARBA00022734"/>
    </source>
</evidence>
<evidence type="ECO:0000256" key="14">
    <source>
        <dbReference type="ARBA" id="ARBA00023136"/>
    </source>
</evidence>
<dbReference type="Gene3D" id="3.30.200.20">
    <property type="entry name" value="Phosphorylase Kinase, domain 1"/>
    <property type="match status" value="2"/>
</dbReference>
<evidence type="ECO:0000256" key="15">
    <source>
        <dbReference type="ARBA" id="ARBA00023170"/>
    </source>
</evidence>
<evidence type="ECO:0000256" key="7">
    <source>
        <dbReference type="ARBA" id="ARBA00022692"/>
    </source>
</evidence>
<keyword evidence="15 21" id="KW-0675">Receptor</keyword>
<feature type="domain" description="Protein kinase" evidence="20">
    <location>
        <begin position="941"/>
        <end position="1219"/>
    </location>
</feature>
<reference evidence="21" key="1">
    <citation type="submission" date="2015-07" db="EMBL/GenBank/DDBJ databases">
        <title>Transcriptome Assembly of Anthurium amnicola.</title>
        <authorList>
            <person name="Suzuki J."/>
        </authorList>
    </citation>
    <scope>NUCLEOTIDE SEQUENCE</scope>
</reference>
<feature type="domain" description="Protein kinase" evidence="20">
    <location>
        <begin position="543"/>
        <end position="817"/>
    </location>
</feature>
<dbReference type="Gene3D" id="2.60.120.200">
    <property type="match status" value="1"/>
</dbReference>
<dbReference type="InterPro" id="IPR011009">
    <property type="entry name" value="Kinase-like_dom_sf"/>
</dbReference>
<dbReference type="GO" id="GO:0002229">
    <property type="term" value="P:defense response to oomycetes"/>
    <property type="evidence" value="ECO:0007669"/>
    <property type="project" value="UniProtKB-ARBA"/>
</dbReference>
<dbReference type="InterPro" id="IPR013320">
    <property type="entry name" value="ConA-like_dom_sf"/>
</dbReference>
<evidence type="ECO:0000256" key="2">
    <source>
        <dbReference type="ARBA" id="ARBA00008536"/>
    </source>
</evidence>
<keyword evidence="9" id="KW-0430">Lectin</keyword>
<evidence type="ECO:0000256" key="16">
    <source>
        <dbReference type="ARBA" id="ARBA00023180"/>
    </source>
</evidence>
<feature type="binding site" evidence="17">
    <location>
        <position position="969"/>
    </location>
    <ligand>
        <name>ATP</name>
        <dbReference type="ChEBI" id="CHEBI:30616"/>
    </ligand>
</feature>
<dbReference type="PANTHER" id="PTHR27007">
    <property type="match status" value="1"/>
</dbReference>
<keyword evidence="5" id="KW-0723">Serine/threonine-protein kinase</keyword>
<name>A0A1D1ZJZ7_9ARAE</name>
<dbReference type="InterPro" id="IPR000719">
    <property type="entry name" value="Prot_kinase_dom"/>
</dbReference>
<dbReference type="InterPro" id="IPR017441">
    <property type="entry name" value="Protein_kinase_ATP_BS"/>
</dbReference>
<dbReference type="FunFam" id="1.10.510.10:FF:000240">
    <property type="entry name" value="Lectin-domain containing receptor kinase A4.3"/>
    <property type="match status" value="2"/>
</dbReference>
<dbReference type="Pfam" id="PF00069">
    <property type="entry name" value="Pkinase"/>
    <property type="match status" value="1"/>
</dbReference>
<evidence type="ECO:0000256" key="5">
    <source>
        <dbReference type="ARBA" id="ARBA00022527"/>
    </source>
</evidence>
<evidence type="ECO:0000256" key="4">
    <source>
        <dbReference type="ARBA" id="ARBA00022475"/>
    </source>
</evidence>
<dbReference type="EMBL" id="GDJX01000853">
    <property type="protein sequence ID" value="JAT67083.1"/>
    <property type="molecule type" value="Transcribed_RNA"/>
</dbReference>
<evidence type="ECO:0000256" key="1">
    <source>
        <dbReference type="ARBA" id="ARBA00004251"/>
    </source>
</evidence>
<keyword evidence="12 17" id="KW-0067">ATP-binding</keyword>
<proteinExistence type="inferred from homology"/>
<keyword evidence="8" id="KW-0732">Signal</keyword>
<evidence type="ECO:0000256" key="18">
    <source>
        <dbReference type="SAM" id="MobiDB-lite"/>
    </source>
</evidence>
<dbReference type="AlphaFoldDB" id="A0A1D1ZJZ7"/>
<dbReference type="PROSITE" id="PS00107">
    <property type="entry name" value="PROTEIN_KINASE_ATP"/>
    <property type="match status" value="1"/>
</dbReference>
<comment type="similarity">
    <text evidence="3">In the C-terminal section; belongs to the protein kinase superfamily. Ser/Thr protein kinase family.</text>
</comment>
<keyword evidence="14 19" id="KW-0472">Membrane</keyword>
<keyword evidence="7 19" id="KW-0812">Transmembrane</keyword>
<feature type="compositionally biased region" description="Basic and acidic residues" evidence="18">
    <location>
        <begin position="873"/>
        <end position="882"/>
    </location>
</feature>
<gene>
    <name evidence="21" type="primary">LECRKS2_7</name>
    <name evidence="21" type="ORF">g.125205</name>
</gene>
<protein>
    <submittedName>
        <fullName evidence="21">Receptor like protein kinase S.2</fullName>
    </submittedName>
</protein>
<dbReference type="GO" id="GO:0004674">
    <property type="term" value="F:protein serine/threonine kinase activity"/>
    <property type="evidence" value="ECO:0007669"/>
    <property type="project" value="UniProtKB-KW"/>
</dbReference>
<sequence>MHPVSTTSCTTVSRQAPASFLLRATTRHHRPSWFLDFRRLRSMGKEWLPVFHGSPITIPIAITQIVFCLSLHVPLAATVSFDLPSFDRETKLTCSPDKKGICLQGDAFLNQGLQLTKNQLHTSIASSVGRAVYSQPVQVWDSATGRMADFTAHFSFIIHDLDPQMPSGDGLAFFLSSHPSVIPDNSAGGFLGLFSNFSESDSHVKIVAIEFDTYPNSELDSSSADHIGINVNSIQSVVHFTLKGGIKKRTIANALVEYSTDRHSLSVTLTYDDVSSEGNSNLSHVVDLREFLPEHVSIGFSAATGSLVETHTILSWSFDSHLEVRGNGTFMLVLMVIMAGFLLVGILLMCFLVWSQRKTAGKKEINMSSYTVLPSEMSGKKEEEDITNDAEHVNETGGKEVVTSVNNVLTEESRRGLMKDEDISLDRISLSEVGEGQTEVVNSGSGSLALQDEGQQMEDISLGAESMEEDGCGISESGKISEIVQPSDEREGGTNFKDASTDAGIVVEGGESQIEAPIPMDLLDSWSPKEIPYHVLVTATNNFSEEMTLGRGGFGPVYRGFFSDLGLDVAIKKLSERSEQGITEYMSEVKIITQLRHRNLVKLIGWCHEHGELMLVYEFMPNGSLDHHLFQQNKLLEWPIRYKIVLGLANALMYLHDECEPYVLHRDVKSSNVLLDSKFDAKLADFGLARFFNLDISSLHVSRPDGTRGYWAPEYGLMARASRLSDVYSYGIVALEIACGKKAILMTQGEEDNSTTLLVEWVWDLFGKGAILDAADKRLNGNFDRLQMERLLIMGLWCAHPDHRQRPHIRQASNALLYPETTPLPTLPTRMPPWAFPLAPMQMDTVPLSPLQSSSPTSSFTVSDDSVSSPSQGERRGDRDLDTSQEPTMFRKPKRRLFARFTMWLKRRRATTFNETRHDDRVRMITGLKEFSYTELVQATDNFSEKIGEGGFGVVYKGWLISGMNVAVKRIRERGGSSREYIAQLMTLGRLAHRNLVKLIGWCNEGGQYLLVFEYMTNGSLDRYLFCDVGSSTIRWVVRYKVACSLASALCYLHNDWERCVLHRNIKSQNLLLDEEFNMKLAGFAIARETDHGVPLTETAIAGTLGYLAPEYVQSSRYTTASDVYSFGVVALEIACGRRSLQYASTLGCDFLMQWVWRCYAYGILFEACDEKLMGNFDPQEMERLLFVGLWCTYYNPAERPQMQEVLRLLQFQEELPVLVPANSSNLTFGLSRTPSVSSACDSDIDACLR</sequence>
<evidence type="ECO:0000256" key="6">
    <source>
        <dbReference type="ARBA" id="ARBA00022679"/>
    </source>
</evidence>
<evidence type="ECO:0000256" key="17">
    <source>
        <dbReference type="PROSITE-ProRule" id="PRU10141"/>
    </source>
</evidence>
<dbReference type="GO" id="GO:0005886">
    <property type="term" value="C:plasma membrane"/>
    <property type="evidence" value="ECO:0007669"/>
    <property type="project" value="UniProtKB-SubCell"/>
</dbReference>
<dbReference type="InterPro" id="IPR050528">
    <property type="entry name" value="L-type_Lectin-RKs"/>
</dbReference>
<keyword evidence="13 19" id="KW-1133">Transmembrane helix</keyword>
<keyword evidence="11 21" id="KW-0418">Kinase</keyword>
<organism evidence="21">
    <name type="scientific">Anthurium amnicola</name>
    <dbReference type="NCBI Taxonomy" id="1678845"/>
    <lineage>
        <taxon>Eukaryota</taxon>
        <taxon>Viridiplantae</taxon>
        <taxon>Streptophyta</taxon>
        <taxon>Embryophyta</taxon>
        <taxon>Tracheophyta</taxon>
        <taxon>Spermatophyta</taxon>
        <taxon>Magnoliopsida</taxon>
        <taxon>Liliopsida</taxon>
        <taxon>Araceae</taxon>
        <taxon>Pothoideae</taxon>
        <taxon>Potheae</taxon>
        <taxon>Anthurium</taxon>
    </lineage>
</organism>
<feature type="compositionally biased region" description="Low complexity" evidence="18">
    <location>
        <begin position="847"/>
        <end position="872"/>
    </location>
</feature>
<dbReference type="GO" id="GO:0005524">
    <property type="term" value="F:ATP binding"/>
    <property type="evidence" value="ECO:0007669"/>
    <property type="project" value="UniProtKB-UniRule"/>
</dbReference>
<evidence type="ECO:0000256" key="8">
    <source>
        <dbReference type="ARBA" id="ARBA00022729"/>
    </source>
</evidence>
<keyword evidence="10 17" id="KW-0547">Nucleotide-binding</keyword>
<dbReference type="Pfam" id="PF00139">
    <property type="entry name" value="Lectin_legB"/>
    <property type="match status" value="1"/>
</dbReference>
<evidence type="ECO:0000256" key="11">
    <source>
        <dbReference type="ARBA" id="ARBA00022777"/>
    </source>
</evidence>
<dbReference type="FunFam" id="3.30.200.20:FF:000168">
    <property type="entry name" value="L-type lectin-domain containing receptor kinase IX.1"/>
    <property type="match status" value="1"/>
</dbReference>
<keyword evidence="4" id="KW-1003">Cell membrane</keyword>
<dbReference type="PROSITE" id="PS00108">
    <property type="entry name" value="PROTEIN_KINASE_ST"/>
    <property type="match status" value="1"/>
</dbReference>
<dbReference type="InterPro" id="IPR001220">
    <property type="entry name" value="Legume_lectin_dom"/>
</dbReference>
<comment type="subcellular location">
    <subcellularLocation>
        <location evidence="1">Cell membrane</location>
        <topology evidence="1">Single-pass type I membrane protein</topology>
    </subcellularLocation>
</comment>
<dbReference type="Pfam" id="PF07714">
    <property type="entry name" value="PK_Tyr_Ser-Thr"/>
    <property type="match status" value="1"/>
</dbReference>
<dbReference type="FunFam" id="3.30.200.20:FF:000178">
    <property type="entry name" value="serine/threonine-protein kinase PBS1-like"/>
    <property type="match status" value="1"/>
</dbReference>
<evidence type="ECO:0000313" key="21">
    <source>
        <dbReference type="EMBL" id="JAT67083.1"/>
    </source>
</evidence>
<dbReference type="InterPro" id="IPR008271">
    <property type="entry name" value="Ser/Thr_kinase_AS"/>
</dbReference>
<keyword evidence="6" id="KW-0808">Transferase</keyword>
<dbReference type="Gene3D" id="1.10.510.10">
    <property type="entry name" value="Transferase(Phosphotransferase) domain 1"/>
    <property type="match status" value="2"/>
</dbReference>